<dbReference type="RefSeq" id="WP_124591157.1">
    <property type="nucleotide sequence ID" value="NZ_JAUYVU010000009.1"/>
</dbReference>
<reference evidence="2 3" key="1">
    <citation type="submission" date="2023-07" db="EMBL/GenBank/DDBJ databases">
        <title>Genome content predicts the carbon catabolic preferences of heterotrophic bacteria.</title>
        <authorList>
            <person name="Gralka M."/>
        </authorList>
    </citation>
    <scope>NUCLEOTIDE SEQUENCE [LARGE SCALE GENOMIC DNA]</scope>
    <source>
        <strain evidence="2 3">4G03</strain>
    </source>
</reference>
<feature type="transmembrane region" description="Helical" evidence="1">
    <location>
        <begin position="12"/>
        <end position="34"/>
    </location>
</feature>
<proteinExistence type="predicted"/>
<keyword evidence="1" id="KW-0472">Membrane</keyword>
<organism evidence="2 3">
    <name type="scientific">Tenacibaculum discolor</name>
    <dbReference type="NCBI Taxonomy" id="361581"/>
    <lineage>
        <taxon>Bacteria</taxon>
        <taxon>Pseudomonadati</taxon>
        <taxon>Bacteroidota</taxon>
        <taxon>Flavobacteriia</taxon>
        <taxon>Flavobacteriales</taxon>
        <taxon>Flavobacteriaceae</taxon>
        <taxon>Tenacibaculum</taxon>
    </lineage>
</organism>
<sequence length="192" mass="22690">MLKPIFYYQRRLFLTVLYIIGGLLFLSFPIMGVLEPSSKQELEYINDVPDEFSVDYEKRSNDEYIKLLVIKVDNKLLRAVIDNNQYKLLVKSLGEVRLEDKEKGIIIKTPVKEIELKNTYIQQQNLKNINVEAYHANGTVRGLKINKVNIIIFKDTSKFLYILLIVFGILWLLWQVRILFYIIKNKPENLYK</sequence>
<keyword evidence="3" id="KW-1185">Reference proteome</keyword>
<dbReference type="Proteomes" id="UP001242342">
    <property type="component" value="Unassembled WGS sequence"/>
</dbReference>
<evidence type="ECO:0000313" key="3">
    <source>
        <dbReference type="Proteomes" id="UP001242342"/>
    </source>
</evidence>
<dbReference type="EMBL" id="JAUYVU010000009">
    <property type="protein sequence ID" value="MDP2542093.1"/>
    <property type="molecule type" value="Genomic_DNA"/>
</dbReference>
<accession>A0ABT9F617</accession>
<keyword evidence="1" id="KW-0812">Transmembrane</keyword>
<evidence type="ECO:0000256" key="1">
    <source>
        <dbReference type="SAM" id="Phobius"/>
    </source>
</evidence>
<evidence type="ECO:0000313" key="2">
    <source>
        <dbReference type="EMBL" id="MDP2542093.1"/>
    </source>
</evidence>
<evidence type="ECO:0008006" key="4">
    <source>
        <dbReference type="Google" id="ProtNLM"/>
    </source>
</evidence>
<feature type="transmembrane region" description="Helical" evidence="1">
    <location>
        <begin position="159"/>
        <end position="183"/>
    </location>
</feature>
<protein>
    <recommendedName>
        <fullName evidence="4">PepSY-associated transmembrane protein</fullName>
    </recommendedName>
</protein>
<comment type="caution">
    <text evidence="2">The sequence shown here is derived from an EMBL/GenBank/DDBJ whole genome shotgun (WGS) entry which is preliminary data.</text>
</comment>
<gene>
    <name evidence="2" type="ORF">Q8W23_11465</name>
</gene>
<keyword evidence="1" id="KW-1133">Transmembrane helix</keyword>
<name>A0ABT9F617_9FLAO</name>